<name>A0ABR9VZT0_9MICO</name>
<feature type="domain" description="GtrA/DPMS transmembrane" evidence="9">
    <location>
        <begin position="266"/>
        <end position="375"/>
    </location>
</feature>
<evidence type="ECO:0000256" key="4">
    <source>
        <dbReference type="ARBA" id="ARBA00022989"/>
    </source>
</evidence>
<dbReference type="Proteomes" id="UP000644727">
    <property type="component" value="Unassembled WGS sequence"/>
</dbReference>
<dbReference type="EMBL" id="JADEYR010000004">
    <property type="protein sequence ID" value="MBE9403703.1"/>
    <property type="molecule type" value="Genomic_DNA"/>
</dbReference>
<feature type="transmembrane region" description="Helical" evidence="7">
    <location>
        <begin position="259"/>
        <end position="285"/>
    </location>
</feature>
<dbReference type="RefSeq" id="WP_193865450.1">
    <property type="nucleotide sequence ID" value="NZ_JADEYR010000004.1"/>
</dbReference>
<comment type="caution">
    <text evidence="10">The sequence shown here is derived from an EMBL/GenBank/DDBJ whole genome shotgun (WGS) entry which is preliminary data.</text>
</comment>
<evidence type="ECO:0000256" key="2">
    <source>
        <dbReference type="ARBA" id="ARBA00006739"/>
    </source>
</evidence>
<reference evidence="10 11" key="1">
    <citation type="submission" date="2020-10" db="EMBL/GenBank/DDBJ databases">
        <title>Draft genome and description of Brachybacterium epidermidis sp nov.</title>
        <authorList>
            <person name="Boxberger M."/>
            <person name="La Scola B."/>
        </authorList>
    </citation>
    <scope>NUCLEOTIDE SEQUENCE [LARGE SCALE GENOMIC DNA]</scope>
    <source>
        <strain evidence="10 11">Marseille-Q2903</strain>
    </source>
</reference>
<dbReference type="Pfam" id="PF00535">
    <property type="entry name" value="Glycos_transf_2"/>
    <property type="match status" value="1"/>
</dbReference>
<dbReference type="PANTHER" id="PTHR48090:SF7">
    <property type="entry name" value="RFBJ PROTEIN"/>
    <property type="match status" value="1"/>
</dbReference>
<keyword evidence="11" id="KW-1185">Reference proteome</keyword>
<evidence type="ECO:0000259" key="9">
    <source>
        <dbReference type="Pfam" id="PF04138"/>
    </source>
</evidence>
<evidence type="ECO:0000256" key="7">
    <source>
        <dbReference type="SAM" id="Phobius"/>
    </source>
</evidence>
<feature type="domain" description="Glycosyltransferase 2-like" evidence="8">
    <location>
        <begin position="54"/>
        <end position="148"/>
    </location>
</feature>
<dbReference type="CDD" id="cd04179">
    <property type="entry name" value="DPM_DPG-synthase_like"/>
    <property type="match status" value="1"/>
</dbReference>
<feature type="region of interest" description="Disordered" evidence="6">
    <location>
        <begin position="381"/>
        <end position="414"/>
    </location>
</feature>
<gene>
    <name evidence="10" type="ORF">IOE58_05720</name>
</gene>
<comment type="similarity">
    <text evidence="2">Belongs to the glycosyltransferase 2 family.</text>
</comment>
<dbReference type="Gene3D" id="3.90.550.10">
    <property type="entry name" value="Spore Coat Polysaccharide Biosynthesis Protein SpsA, Chain A"/>
    <property type="match status" value="1"/>
</dbReference>
<evidence type="ECO:0000313" key="11">
    <source>
        <dbReference type="Proteomes" id="UP000644727"/>
    </source>
</evidence>
<dbReference type="InterPro" id="IPR050256">
    <property type="entry name" value="Glycosyltransferase_2"/>
</dbReference>
<evidence type="ECO:0000256" key="3">
    <source>
        <dbReference type="ARBA" id="ARBA00022692"/>
    </source>
</evidence>
<sequence length="414" mass="43021">MSAVHDSTSPTTAPPSAPVQPNAPVHPLSPVPAVVLLIPVLNPSVAMPALLAPLRQAVRPLGIIVVDDGTGPGPDGSADVLFALLERQGAHVLRSPLNRGKGAALKTGIEAARTLFPGCGVVTVDADGQHRPRDVAAVAAALTQAQRDDPAAPALVMGVRRFGPGTPLRSRVGNHASSVLLATVTGHWLHDTQTGLRGIDPHLLATAAATPGSRYEYEMRHLMTHLKRRHQLIQVLIRAVYTDDNASSHFRPVRDSLRVLAPLFAFALSSLGAAVVDTGLFLLLAASGNPLVVSLAVARAVSGALNWSINRYLVLGTGGVGWARSLLHYVMLAGGLVVGAAVVLPVLSGIGMPLLAAKVLTDLLLFAVSFVIQRALARPSAQPGTLGSRTRHPSDTAPVGPSDAVLAHRRAPVP</sequence>
<dbReference type="InterPro" id="IPR029044">
    <property type="entry name" value="Nucleotide-diphossugar_trans"/>
</dbReference>
<organism evidence="10 11">
    <name type="scientific">Brachybacterium epidermidis</name>
    <dbReference type="NCBI Taxonomy" id="2781983"/>
    <lineage>
        <taxon>Bacteria</taxon>
        <taxon>Bacillati</taxon>
        <taxon>Actinomycetota</taxon>
        <taxon>Actinomycetes</taxon>
        <taxon>Micrococcales</taxon>
        <taxon>Dermabacteraceae</taxon>
        <taxon>Brachybacterium</taxon>
    </lineage>
</organism>
<accession>A0ABR9VZT0</accession>
<feature type="transmembrane region" description="Helical" evidence="7">
    <location>
        <begin position="326"/>
        <end position="347"/>
    </location>
</feature>
<feature type="region of interest" description="Disordered" evidence="6">
    <location>
        <begin position="1"/>
        <end position="21"/>
    </location>
</feature>
<dbReference type="InterPro" id="IPR001173">
    <property type="entry name" value="Glyco_trans_2-like"/>
</dbReference>
<evidence type="ECO:0000256" key="5">
    <source>
        <dbReference type="ARBA" id="ARBA00023136"/>
    </source>
</evidence>
<protein>
    <submittedName>
        <fullName evidence="10">Bifunctional glycosyltransferase family 2/GtrA family protein</fullName>
    </submittedName>
</protein>
<dbReference type="SUPFAM" id="SSF53448">
    <property type="entry name" value="Nucleotide-diphospho-sugar transferases"/>
    <property type="match status" value="1"/>
</dbReference>
<evidence type="ECO:0000259" key="8">
    <source>
        <dbReference type="Pfam" id="PF00535"/>
    </source>
</evidence>
<feature type="transmembrane region" description="Helical" evidence="7">
    <location>
        <begin position="31"/>
        <end position="51"/>
    </location>
</feature>
<keyword evidence="4 7" id="KW-1133">Transmembrane helix</keyword>
<evidence type="ECO:0000256" key="1">
    <source>
        <dbReference type="ARBA" id="ARBA00004141"/>
    </source>
</evidence>
<keyword evidence="5 7" id="KW-0472">Membrane</keyword>
<keyword evidence="3 7" id="KW-0812">Transmembrane</keyword>
<evidence type="ECO:0000256" key="6">
    <source>
        <dbReference type="SAM" id="MobiDB-lite"/>
    </source>
</evidence>
<dbReference type="InterPro" id="IPR007267">
    <property type="entry name" value="GtrA_DPMS_TM"/>
</dbReference>
<proteinExistence type="inferred from homology"/>
<comment type="subcellular location">
    <subcellularLocation>
        <location evidence="1">Membrane</location>
        <topology evidence="1">Multi-pass membrane protein</topology>
    </subcellularLocation>
</comment>
<evidence type="ECO:0000313" key="10">
    <source>
        <dbReference type="EMBL" id="MBE9403703.1"/>
    </source>
</evidence>
<feature type="transmembrane region" description="Helical" evidence="7">
    <location>
        <begin position="353"/>
        <end position="372"/>
    </location>
</feature>
<dbReference type="PANTHER" id="PTHR48090">
    <property type="entry name" value="UNDECAPRENYL-PHOSPHATE 4-DEOXY-4-FORMAMIDO-L-ARABINOSE TRANSFERASE-RELATED"/>
    <property type="match status" value="1"/>
</dbReference>
<feature type="transmembrane region" description="Helical" evidence="7">
    <location>
        <begin position="291"/>
        <end position="314"/>
    </location>
</feature>
<dbReference type="Pfam" id="PF04138">
    <property type="entry name" value="GtrA_DPMS_TM"/>
    <property type="match status" value="1"/>
</dbReference>